<proteinExistence type="inferred from homology"/>
<evidence type="ECO:0000256" key="9">
    <source>
        <dbReference type="HAMAP-Rule" id="MF_00024"/>
    </source>
</evidence>
<comment type="similarity">
    <text evidence="3 9">Belongs to the CobD/CbiB family.</text>
</comment>
<dbReference type="Pfam" id="PF03186">
    <property type="entry name" value="CobD_Cbib"/>
    <property type="match status" value="1"/>
</dbReference>
<dbReference type="HAMAP" id="MF_00024">
    <property type="entry name" value="CobD_CbiB"/>
    <property type="match status" value="1"/>
</dbReference>
<evidence type="ECO:0000256" key="2">
    <source>
        <dbReference type="ARBA" id="ARBA00004953"/>
    </source>
</evidence>
<evidence type="ECO:0000256" key="3">
    <source>
        <dbReference type="ARBA" id="ARBA00006263"/>
    </source>
</evidence>
<dbReference type="PANTHER" id="PTHR34308">
    <property type="entry name" value="COBALAMIN BIOSYNTHESIS PROTEIN CBIB"/>
    <property type="match status" value="1"/>
</dbReference>
<dbReference type="GO" id="GO:0009236">
    <property type="term" value="P:cobalamin biosynthetic process"/>
    <property type="evidence" value="ECO:0007669"/>
    <property type="project" value="UniProtKB-UniRule"/>
</dbReference>
<evidence type="ECO:0000256" key="8">
    <source>
        <dbReference type="ARBA" id="ARBA00023136"/>
    </source>
</evidence>
<keyword evidence="6 9" id="KW-0812">Transmembrane</keyword>
<dbReference type="EMBL" id="WMBR01000001">
    <property type="protein sequence ID" value="MXP21039.1"/>
    <property type="molecule type" value="Genomic_DNA"/>
</dbReference>
<name>A0A6L7GM94_9ACTN</name>
<reference evidence="10 11" key="1">
    <citation type="submission" date="2019-11" db="EMBL/GenBank/DDBJ databases">
        <title>Gordonia sp. nov., a novel actinobacterium isolated from mangrove soil in Hainan.</title>
        <authorList>
            <person name="Huang X."/>
            <person name="Xie Y."/>
            <person name="Chu X."/>
            <person name="Xiao K."/>
        </authorList>
    </citation>
    <scope>NUCLEOTIDE SEQUENCE [LARGE SCALE GENOMIC DNA]</scope>
    <source>
        <strain evidence="10 11">HNM0687</strain>
    </source>
</reference>
<dbReference type="GO" id="GO:0005886">
    <property type="term" value="C:plasma membrane"/>
    <property type="evidence" value="ECO:0007669"/>
    <property type="project" value="UniProtKB-SubCell"/>
</dbReference>
<dbReference type="Proteomes" id="UP000475545">
    <property type="component" value="Unassembled WGS sequence"/>
</dbReference>
<protein>
    <recommendedName>
        <fullName evidence="9">Cobalamin biosynthesis protein CobD</fullName>
    </recommendedName>
</protein>
<evidence type="ECO:0000256" key="6">
    <source>
        <dbReference type="ARBA" id="ARBA00022692"/>
    </source>
</evidence>
<evidence type="ECO:0000256" key="7">
    <source>
        <dbReference type="ARBA" id="ARBA00022989"/>
    </source>
</evidence>
<comment type="function">
    <text evidence="9">Converts cobyric acid to cobinamide by the addition of aminopropanol on the F carboxylic group.</text>
</comment>
<dbReference type="GO" id="GO:0015420">
    <property type="term" value="F:ABC-type vitamin B12 transporter activity"/>
    <property type="evidence" value="ECO:0007669"/>
    <property type="project" value="UniProtKB-UniRule"/>
</dbReference>
<gene>
    <name evidence="9" type="primary">cobD</name>
    <name evidence="10" type="ORF">GIY30_06685</name>
</gene>
<accession>A0A6L7GM94</accession>
<dbReference type="NCBIfam" id="NF002276">
    <property type="entry name" value="PRK01209.1-4"/>
    <property type="match status" value="1"/>
</dbReference>
<keyword evidence="4 9" id="KW-1003">Cell membrane</keyword>
<evidence type="ECO:0000256" key="5">
    <source>
        <dbReference type="ARBA" id="ARBA00022573"/>
    </source>
</evidence>
<comment type="pathway">
    <text evidence="2 9">Cofactor biosynthesis; adenosylcobalamin biosynthesis.</text>
</comment>
<keyword evidence="8 9" id="KW-0472">Membrane</keyword>
<dbReference type="AlphaFoldDB" id="A0A6L7GM94"/>
<keyword evidence="11" id="KW-1185">Reference proteome</keyword>
<keyword evidence="7 9" id="KW-1133">Transmembrane helix</keyword>
<comment type="caution">
    <text evidence="10">The sequence shown here is derived from an EMBL/GenBank/DDBJ whole genome shotgun (WGS) entry which is preliminary data.</text>
</comment>
<dbReference type="UniPathway" id="UPA00148"/>
<comment type="subcellular location">
    <subcellularLocation>
        <location evidence="1 9">Cell membrane</location>
        <topology evidence="1 9">Multi-pass membrane protein</topology>
    </subcellularLocation>
</comment>
<keyword evidence="5 9" id="KW-0169">Cobalamin biosynthesis</keyword>
<dbReference type="NCBIfam" id="TIGR00380">
    <property type="entry name" value="cobal_cbiB"/>
    <property type="match status" value="1"/>
</dbReference>
<dbReference type="GO" id="GO:0048472">
    <property type="term" value="F:threonine-phosphate decarboxylase activity"/>
    <property type="evidence" value="ECO:0007669"/>
    <property type="project" value="InterPro"/>
</dbReference>
<sequence>MPPPRSPELCADTIAGVSDPSLPSASPARAHVGLGIAGGLLIGVAADRLLGDPTHWHPVAGIGRSIAALEARLYADSRARGVGLAGVGVGAAWAVGALAARQSRVSGTVLVTATATWAVLGGTTLSRVGESMADALDAGDLEAARRLVPSLCGRDPYALDEAGMTRAAVESIAENTSDAAVAPLVWGGLAGIPGLLAYRTVNTLDAMVGYRNERYGRFGWASARLDDAANLLPARLSGVLVVALGGTPLRTAATWRRDAGRHPSPNAGVVEAAFAGALGVQLGGRTEYPHGVENRPLLGGGAVPTTADLRAAVRLSRRVQVGAAVMAAVVAVLINRRSGG</sequence>
<dbReference type="PANTHER" id="PTHR34308:SF1">
    <property type="entry name" value="COBALAMIN BIOSYNTHESIS PROTEIN CBIB"/>
    <property type="match status" value="1"/>
</dbReference>
<evidence type="ECO:0000313" key="10">
    <source>
        <dbReference type="EMBL" id="MXP21039.1"/>
    </source>
</evidence>
<evidence type="ECO:0000256" key="4">
    <source>
        <dbReference type="ARBA" id="ARBA00022475"/>
    </source>
</evidence>
<evidence type="ECO:0000256" key="1">
    <source>
        <dbReference type="ARBA" id="ARBA00004651"/>
    </source>
</evidence>
<evidence type="ECO:0000313" key="11">
    <source>
        <dbReference type="Proteomes" id="UP000475545"/>
    </source>
</evidence>
<organism evidence="10 11">
    <name type="scientific">Gordonia mangrovi</name>
    <dbReference type="NCBI Taxonomy" id="2665643"/>
    <lineage>
        <taxon>Bacteria</taxon>
        <taxon>Bacillati</taxon>
        <taxon>Actinomycetota</taxon>
        <taxon>Actinomycetes</taxon>
        <taxon>Mycobacteriales</taxon>
        <taxon>Gordoniaceae</taxon>
        <taxon>Gordonia</taxon>
    </lineage>
</organism>
<dbReference type="InterPro" id="IPR004485">
    <property type="entry name" value="Cobalamin_biosynth_CobD/CbiB"/>
</dbReference>